<dbReference type="EMBL" id="SNRW01002948">
    <property type="protein sequence ID" value="KAA6391227.1"/>
    <property type="molecule type" value="Genomic_DNA"/>
</dbReference>
<feature type="non-terminal residue" evidence="1">
    <location>
        <position position="85"/>
    </location>
</feature>
<evidence type="ECO:0000313" key="1">
    <source>
        <dbReference type="EMBL" id="KAA6391227.1"/>
    </source>
</evidence>
<evidence type="ECO:0000313" key="2">
    <source>
        <dbReference type="Proteomes" id="UP000324800"/>
    </source>
</evidence>
<protein>
    <submittedName>
        <fullName evidence="1">Uncharacterized protein</fullName>
    </submittedName>
</protein>
<dbReference type="Proteomes" id="UP000324800">
    <property type="component" value="Unassembled WGS sequence"/>
</dbReference>
<gene>
    <name evidence="1" type="ORF">EZS28_013242</name>
</gene>
<accession>A0A5J4W8I8</accession>
<proteinExistence type="predicted"/>
<dbReference type="OrthoDB" id="125347at2759"/>
<dbReference type="AlphaFoldDB" id="A0A5J4W8I8"/>
<comment type="caution">
    <text evidence="1">The sequence shown here is derived from an EMBL/GenBank/DDBJ whole genome shotgun (WGS) entry which is preliminary data.</text>
</comment>
<organism evidence="1 2">
    <name type="scientific">Streblomastix strix</name>
    <dbReference type="NCBI Taxonomy" id="222440"/>
    <lineage>
        <taxon>Eukaryota</taxon>
        <taxon>Metamonada</taxon>
        <taxon>Preaxostyla</taxon>
        <taxon>Oxymonadida</taxon>
        <taxon>Streblomastigidae</taxon>
        <taxon>Streblomastix</taxon>
    </lineage>
</organism>
<name>A0A5J4W8I8_9EUKA</name>
<sequence length="85" mass="9647">MRLHQAAQELHNIIQQKLNPGVDLDTIGQIDEGCIQKWKGRHGLDRGQINGESLLSDTVAAQIWNRDELPKIIEEFGLDDLLNFD</sequence>
<reference evidence="1 2" key="1">
    <citation type="submission" date="2019-03" db="EMBL/GenBank/DDBJ databases">
        <title>Single cell metagenomics reveals metabolic interactions within the superorganism composed of flagellate Streblomastix strix and complex community of Bacteroidetes bacteria on its surface.</title>
        <authorList>
            <person name="Treitli S.C."/>
            <person name="Kolisko M."/>
            <person name="Husnik F."/>
            <person name="Keeling P."/>
            <person name="Hampl V."/>
        </authorList>
    </citation>
    <scope>NUCLEOTIDE SEQUENCE [LARGE SCALE GENOMIC DNA]</scope>
    <source>
        <strain evidence="1">ST1C</strain>
    </source>
</reference>